<reference evidence="12 13" key="1">
    <citation type="submission" date="2020-01" db="EMBL/GenBank/DDBJ databases">
        <authorList>
            <person name="Chen S."/>
        </authorList>
    </citation>
    <scope>NUCLEOTIDE SEQUENCE [LARGE SCALE GENOMIC DNA]</scope>
    <source>
        <strain evidence="12 13">GS-10</strain>
    </source>
</reference>
<evidence type="ECO:0000256" key="7">
    <source>
        <dbReference type="ARBA" id="ARBA00051915"/>
    </source>
</evidence>
<comment type="subunit">
    <text evidence="3">Homodimer.</text>
</comment>
<keyword evidence="5" id="KW-0479">Metal-binding</keyword>
<dbReference type="PROSITE" id="PS00455">
    <property type="entry name" value="AMP_BINDING"/>
    <property type="match status" value="1"/>
</dbReference>
<dbReference type="Pfam" id="PF00501">
    <property type="entry name" value="AMP-binding"/>
    <property type="match status" value="1"/>
</dbReference>
<dbReference type="Gene3D" id="3.30.300.30">
    <property type="match status" value="1"/>
</dbReference>
<evidence type="ECO:0000313" key="13">
    <source>
        <dbReference type="Proteomes" id="UP000479043"/>
    </source>
</evidence>
<gene>
    <name evidence="12" type="ORF">GR167_05090</name>
</gene>
<evidence type="ECO:0000256" key="5">
    <source>
        <dbReference type="ARBA" id="ARBA00022723"/>
    </source>
</evidence>
<dbReference type="InterPro" id="IPR020845">
    <property type="entry name" value="AMP-binding_CS"/>
</dbReference>
<organism evidence="12 13">
    <name type="scientific">Thalassovita mangrovi</name>
    <dbReference type="NCBI Taxonomy" id="2692236"/>
    <lineage>
        <taxon>Bacteria</taxon>
        <taxon>Pseudomonadati</taxon>
        <taxon>Pseudomonadota</taxon>
        <taxon>Alphaproteobacteria</taxon>
        <taxon>Rhodobacterales</taxon>
        <taxon>Roseobacteraceae</taxon>
        <taxon>Thalassovita</taxon>
    </lineage>
</organism>
<keyword evidence="4" id="KW-0436">Ligase</keyword>
<dbReference type="SUPFAM" id="SSF56801">
    <property type="entry name" value="Acetyl-CoA synthetase-like"/>
    <property type="match status" value="1"/>
</dbReference>
<dbReference type="EC" id="6.2.1.44" evidence="8"/>
<dbReference type="InterPro" id="IPR050237">
    <property type="entry name" value="ATP-dep_AMP-bd_enzyme"/>
</dbReference>
<evidence type="ECO:0000256" key="1">
    <source>
        <dbReference type="ARBA" id="ARBA00001946"/>
    </source>
</evidence>
<dbReference type="GO" id="GO:0046872">
    <property type="term" value="F:metal ion binding"/>
    <property type="evidence" value="ECO:0007669"/>
    <property type="project" value="UniProtKB-KW"/>
</dbReference>
<dbReference type="InterPro" id="IPR045851">
    <property type="entry name" value="AMP-bd_C_sf"/>
</dbReference>
<keyword evidence="13" id="KW-1185">Reference proteome</keyword>
<protein>
    <recommendedName>
        <fullName evidence="9">3-methylmercaptopropionyl-CoA ligase</fullName>
        <ecNumber evidence="8">6.2.1.44</ecNumber>
    </recommendedName>
</protein>
<dbReference type="FunFam" id="3.30.300.30:FF:000008">
    <property type="entry name" value="2,3-dihydroxybenzoate-AMP ligase"/>
    <property type="match status" value="1"/>
</dbReference>
<feature type="domain" description="AMP-dependent synthetase/ligase" evidence="10">
    <location>
        <begin position="7"/>
        <end position="367"/>
    </location>
</feature>
<evidence type="ECO:0000256" key="2">
    <source>
        <dbReference type="ARBA" id="ARBA00006432"/>
    </source>
</evidence>
<dbReference type="InterPro" id="IPR042099">
    <property type="entry name" value="ANL_N_sf"/>
</dbReference>
<comment type="similarity">
    <text evidence="2">Belongs to the ATP-dependent AMP-binding enzyme family.</text>
</comment>
<evidence type="ECO:0000256" key="6">
    <source>
        <dbReference type="ARBA" id="ARBA00022842"/>
    </source>
</evidence>
<name>A0A6L8LJK7_9RHOB</name>
<dbReference type="RefSeq" id="WP_160972349.1">
    <property type="nucleotide sequence ID" value="NZ_WWEN01000002.1"/>
</dbReference>
<comment type="cofactor">
    <cofactor evidence="1">
        <name>Mg(2+)</name>
        <dbReference type="ChEBI" id="CHEBI:18420"/>
    </cofactor>
</comment>
<evidence type="ECO:0000313" key="12">
    <source>
        <dbReference type="EMBL" id="MYM54670.1"/>
    </source>
</evidence>
<feature type="domain" description="AMP-binding enzyme C-terminal" evidence="11">
    <location>
        <begin position="417"/>
        <end position="492"/>
    </location>
</feature>
<dbReference type="Gene3D" id="3.40.50.12780">
    <property type="entry name" value="N-terminal domain of ligase-like"/>
    <property type="match status" value="1"/>
</dbReference>
<dbReference type="AlphaFoldDB" id="A0A6L8LJK7"/>
<dbReference type="InterPro" id="IPR025110">
    <property type="entry name" value="AMP-bd_C"/>
</dbReference>
<keyword evidence="6" id="KW-0460">Magnesium</keyword>
<comment type="caution">
    <text evidence="12">The sequence shown here is derived from an EMBL/GenBank/DDBJ whole genome shotgun (WGS) entry which is preliminary data.</text>
</comment>
<dbReference type="GO" id="GO:0016878">
    <property type="term" value="F:acid-thiol ligase activity"/>
    <property type="evidence" value="ECO:0007669"/>
    <property type="project" value="UniProtKB-ARBA"/>
</dbReference>
<dbReference type="EMBL" id="WWEN01000002">
    <property type="protein sequence ID" value="MYM54670.1"/>
    <property type="molecule type" value="Genomic_DNA"/>
</dbReference>
<evidence type="ECO:0000256" key="8">
    <source>
        <dbReference type="ARBA" id="ARBA00066616"/>
    </source>
</evidence>
<evidence type="ECO:0000256" key="3">
    <source>
        <dbReference type="ARBA" id="ARBA00011738"/>
    </source>
</evidence>
<dbReference type="PANTHER" id="PTHR43767">
    <property type="entry name" value="LONG-CHAIN-FATTY-ACID--COA LIGASE"/>
    <property type="match status" value="1"/>
</dbReference>
<dbReference type="PANTHER" id="PTHR43767:SF1">
    <property type="entry name" value="NONRIBOSOMAL PEPTIDE SYNTHASE PES1 (EUROFUNG)-RELATED"/>
    <property type="match status" value="1"/>
</dbReference>
<evidence type="ECO:0000259" key="10">
    <source>
        <dbReference type="Pfam" id="PF00501"/>
    </source>
</evidence>
<accession>A0A6L8LJK7</accession>
<evidence type="ECO:0000256" key="4">
    <source>
        <dbReference type="ARBA" id="ARBA00022598"/>
    </source>
</evidence>
<dbReference type="Proteomes" id="UP000479043">
    <property type="component" value="Unassembled WGS sequence"/>
</dbReference>
<comment type="catalytic activity">
    <reaction evidence="7">
        <text>3-(methylsulfanyl)propanoate + ATP + CoA = 3-(methylsulfanyl)propanoyl-CoA + AMP + diphosphate</text>
        <dbReference type="Rhea" id="RHEA:43052"/>
        <dbReference type="ChEBI" id="CHEBI:30616"/>
        <dbReference type="ChEBI" id="CHEBI:33019"/>
        <dbReference type="ChEBI" id="CHEBI:49016"/>
        <dbReference type="ChEBI" id="CHEBI:57287"/>
        <dbReference type="ChEBI" id="CHEBI:82815"/>
        <dbReference type="ChEBI" id="CHEBI:456215"/>
        <dbReference type="EC" id="6.2.1.44"/>
    </reaction>
    <physiologicalReaction direction="left-to-right" evidence="7">
        <dbReference type="Rhea" id="RHEA:43053"/>
    </physiologicalReaction>
</comment>
<proteinExistence type="inferred from homology"/>
<dbReference type="InterPro" id="IPR000873">
    <property type="entry name" value="AMP-dep_synth/lig_dom"/>
</dbReference>
<evidence type="ECO:0000256" key="9">
    <source>
        <dbReference type="ARBA" id="ARBA00067668"/>
    </source>
</evidence>
<sequence length="505" mass="54986">MNIASWLERSAQIHPDRPALYLGRDCVADYATFHEKALQVAGWLTAQGLAPGDRVAIFMKNCPDFLIVQYGAWYAGAAVVPINSKLHGREAAWIIDNSGTKISFTSPGLTEALRDADAAGDIVDVTSDAYAGILQGDPAAAPIARNPADLAWLFYTSGTTGRPKGVIITHRMLTTVSLSYFADVDQVSGDDAILYAAPMSHGAGLYNMVHVRMGARHVCPPSGGFDEAEIFDLARHFGNVQMFAAPTMVKRMTQIAKANDETGEGLRTIVYAGGPMYLADIAEAVDHFGPIFVQIYGQGEAPMGITALSRHDVADRTHLRWQERLKSVGRAQSAVEVRIGDSDGNELPWGQAGEIMVRSDIVMPGYWQNPEATEKTIQGGWLMTGDVGFMDEDGYVTMQDRSKDLIISGGTNIYPREVEEALLTHPSVAEVSVVGRPNEEWGEDVVAFVVMAPGAALDEAALDAHCLDQIARFKRPKAYFAVPELPKNNYGKVLKTELRKRLEEM</sequence>
<evidence type="ECO:0000259" key="11">
    <source>
        <dbReference type="Pfam" id="PF13193"/>
    </source>
</evidence>
<dbReference type="Pfam" id="PF13193">
    <property type="entry name" value="AMP-binding_C"/>
    <property type="match status" value="1"/>
</dbReference>